<evidence type="ECO:0000256" key="1">
    <source>
        <dbReference type="SAM" id="MobiDB-lite"/>
    </source>
</evidence>
<proteinExistence type="predicted"/>
<reference evidence="3" key="2">
    <citation type="submission" date="2015-01" db="EMBL/GenBank/DDBJ databases">
        <title>Evolutionary Origins and Diversification of the Mycorrhizal Mutualists.</title>
        <authorList>
            <consortium name="DOE Joint Genome Institute"/>
            <consortium name="Mycorrhizal Genomics Consortium"/>
            <person name="Kohler A."/>
            <person name="Kuo A."/>
            <person name="Nagy L.G."/>
            <person name="Floudas D."/>
            <person name="Copeland A."/>
            <person name="Barry K.W."/>
            <person name="Cichocki N."/>
            <person name="Veneault-Fourrey C."/>
            <person name="LaButti K."/>
            <person name="Lindquist E.A."/>
            <person name="Lipzen A."/>
            <person name="Lundell T."/>
            <person name="Morin E."/>
            <person name="Murat C."/>
            <person name="Riley R."/>
            <person name="Ohm R."/>
            <person name="Sun H."/>
            <person name="Tunlid A."/>
            <person name="Henrissat B."/>
            <person name="Grigoriev I.V."/>
            <person name="Hibbett D.S."/>
            <person name="Martin F."/>
        </authorList>
    </citation>
    <scope>NUCLEOTIDE SEQUENCE [LARGE SCALE GENOMIC DNA]</scope>
    <source>
        <strain evidence="3">Zn</strain>
    </source>
</reference>
<feature type="region of interest" description="Disordered" evidence="1">
    <location>
        <begin position="48"/>
        <end position="100"/>
    </location>
</feature>
<dbReference type="EMBL" id="KN832870">
    <property type="protein sequence ID" value="KIN06888.1"/>
    <property type="molecule type" value="Genomic_DNA"/>
</dbReference>
<protein>
    <recommendedName>
        <fullName evidence="4">BZIP domain-containing protein</fullName>
    </recommendedName>
</protein>
<name>A0A0C3DXP6_OIDMZ</name>
<evidence type="ECO:0000313" key="3">
    <source>
        <dbReference type="Proteomes" id="UP000054321"/>
    </source>
</evidence>
<dbReference type="InParanoid" id="A0A0C3DXP6"/>
<gene>
    <name evidence="2" type="ORF">OIDMADRAFT_21827</name>
</gene>
<accession>A0A0C3DXP6</accession>
<evidence type="ECO:0000313" key="2">
    <source>
        <dbReference type="EMBL" id="KIN06888.1"/>
    </source>
</evidence>
<keyword evidence="3" id="KW-1185">Reference proteome</keyword>
<dbReference type="AlphaFoldDB" id="A0A0C3DXP6"/>
<dbReference type="HOGENOM" id="CLU_900449_0_0_1"/>
<evidence type="ECO:0008006" key="4">
    <source>
        <dbReference type="Google" id="ProtNLM"/>
    </source>
</evidence>
<organism evidence="2 3">
    <name type="scientific">Oidiodendron maius (strain Zn)</name>
    <dbReference type="NCBI Taxonomy" id="913774"/>
    <lineage>
        <taxon>Eukaryota</taxon>
        <taxon>Fungi</taxon>
        <taxon>Dikarya</taxon>
        <taxon>Ascomycota</taxon>
        <taxon>Pezizomycotina</taxon>
        <taxon>Leotiomycetes</taxon>
        <taxon>Leotiomycetes incertae sedis</taxon>
        <taxon>Myxotrichaceae</taxon>
        <taxon>Oidiodendron</taxon>
    </lineage>
</organism>
<reference evidence="2 3" key="1">
    <citation type="submission" date="2014-04" db="EMBL/GenBank/DDBJ databases">
        <authorList>
            <consortium name="DOE Joint Genome Institute"/>
            <person name="Kuo A."/>
            <person name="Martino E."/>
            <person name="Perotto S."/>
            <person name="Kohler A."/>
            <person name="Nagy L.G."/>
            <person name="Floudas D."/>
            <person name="Copeland A."/>
            <person name="Barry K.W."/>
            <person name="Cichocki N."/>
            <person name="Veneault-Fourrey C."/>
            <person name="LaButti K."/>
            <person name="Lindquist E.A."/>
            <person name="Lipzen A."/>
            <person name="Lundell T."/>
            <person name="Morin E."/>
            <person name="Murat C."/>
            <person name="Sun H."/>
            <person name="Tunlid A."/>
            <person name="Henrissat B."/>
            <person name="Grigoriev I.V."/>
            <person name="Hibbett D.S."/>
            <person name="Martin F."/>
            <person name="Nordberg H.P."/>
            <person name="Cantor M.N."/>
            <person name="Hua S.X."/>
        </authorList>
    </citation>
    <scope>NUCLEOTIDE SEQUENCE [LARGE SCALE GENOMIC DNA]</scope>
    <source>
        <strain evidence="2 3">Zn</strain>
    </source>
</reference>
<feature type="region of interest" description="Disordered" evidence="1">
    <location>
        <begin position="1"/>
        <end position="23"/>
    </location>
</feature>
<feature type="compositionally biased region" description="Polar residues" evidence="1">
    <location>
        <begin position="80"/>
        <end position="91"/>
    </location>
</feature>
<dbReference type="Proteomes" id="UP000054321">
    <property type="component" value="Unassembled WGS sequence"/>
</dbReference>
<sequence length="309" mass="34428">MPRPPISQRRSTRSTADEEDWTQIQDADYRKRVQNRLAQRHHRVSFPTLEIKSIQAGERHIINNRNTPPPPTRPAESRDTQQSANRQNIQLNGPEPIPRPGSNMPFVDAPAASNPPPFNLTALMDPAFSRSDEWTGLLGERNGDVRDNFHASSHTPPLAVMSSHQRLYPSQMSEAQPIPLPPSNSTPSRLIASPIMQSTRESEQNRDPLMTPGPEMPAPPPTIPTFKPASDAACGSLLPGPTGYSMQQTAVLPQTMPPRCPVGGMEYLLTCHRRDEILHDYYRRRIAEVAFERTAPLTQGYPDPNGSLF</sequence>